<proteinExistence type="predicted"/>
<evidence type="ECO:0000313" key="1">
    <source>
        <dbReference type="EMBL" id="VEL43988.1"/>
    </source>
</evidence>
<dbReference type="Proteomes" id="UP000784294">
    <property type="component" value="Unassembled WGS sequence"/>
</dbReference>
<dbReference type="OrthoDB" id="201362at2759"/>
<comment type="caution">
    <text evidence="1">The sequence shown here is derived from an EMBL/GenBank/DDBJ whole genome shotgun (WGS) entry which is preliminary data.</text>
</comment>
<name>A0A448XSM6_9PLAT</name>
<organism evidence="1 2">
    <name type="scientific">Protopolystoma xenopodis</name>
    <dbReference type="NCBI Taxonomy" id="117903"/>
    <lineage>
        <taxon>Eukaryota</taxon>
        <taxon>Metazoa</taxon>
        <taxon>Spiralia</taxon>
        <taxon>Lophotrochozoa</taxon>
        <taxon>Platyhelminthes</taxon>
        <taxon>Monogenea</taxon>
        <taxon>Polyopisthocotylea</taxon>
        <taxon>Polystomatidea</taxon>
        <taxon>Polystomatidae</taxon>
        <taxon>Protopolystoma</taxon>
    </lineage>
</organism>
<keyword evidence="2" id="KW-1185">Reference proteome</keyword>
<evidence type="ECO:0000313" key="2">
    <source>
        <dbReference type="Proteomes" id="UP000784294"/>
    </source>
</evidence>
<dbReference type="EMBL" id="CAAALY010287727">
    <property type="protein sequence ID" value="VEL43988.1"/>
    <property type="molecule type" value="Genomic_DNA"/>
</dbReference>
<reference evidence="1" key="1">
    <citation type="submission" date="2018-11" db="EMBL/GenBank/DDBJ databases">
        <authorList>
            <consortium name="Pathogen Informatics"/>
        </authorList>
    </citation>
    <scope>NUCLEOTIDE SEQUENCE</scope>
</reference>
<protein>
    <submittedName>
        <fullName evidence="1">Uncharacterized protein</fullName>
    </submittedName>
</protein>
<dbReference type="AlphaFoldDB" id="A0A448XSM6"/>
<sequence>MNSLRQDVFYRSPSDCSSLNPIVISQKPAFSQVIKRRADGNAHQYLPASRFINSHVAHSSSSDLLRYQNSLDSLTAERRSDVQNDSSTPVYWIRSNQFHADMWSPSLLTRRPQLFICRPISYLALLQDLRASYALRVSFY</sequence>
<gene>
    <name evidence="1" type="ORF">PXEA_LOCUS37428</name>
</gene>
<accession>A0A448XSM6</accession>